<evidence type="ECO:0000313" key="1">
    <source>
        <dbReference type="EMBL" id="JAD90436.1"/>
    </source>
</evidence>
<dbReference type="AlphaFoldDB" id="A0A0A9DRL4"/>
<name>A0A0A9DRL4_ARUDO</name>
<accession>A0A0A9DRL4</accession>
<reference evidence="1" key="2">
    <citation type="journal article" date="2015" name="Data Brief">
        <title>Shoot transcriptome of the giant reed, Arundo donax.</title>
        <authorList>
            <person name="Barrero R.A."/>
            <person name="Guerrero F.D."/>
            <person name="Moolhuijzen P."/>
            <person name="Goolsby J.A."/>
            <person name="Tidwell J."/>
            <person name="Bellgard S.E."/>
            <person name="Bellgard M.I."/>
        </authorList>
    </citation>
    <scope>NUCLEOTIDE SEQUENCE</scope>
    <source>
        <tissue evidence="1">Shoot tissue taken approximately 20 cm above the soil surface</tissue>
    </source>
</reference>
<sequence>MRPPGYLSGASRCRSSHRPNVVVENFNPIAVRIFDECDAFD</sequence>
<proteinExistence type="predicted"/>
<reference evidence="1" key="1">
    <citation type="submission" date="2014-09" db="EMBL/GenBank/DDBJ databases">
        <authorList>
            <person name="Magalhaes I.L.F."/>
            <person name="Oliveira U."/>
            <person name="Santos F.R."/>
            <person name="Vidigal T.H.D.A."/>
            <person name="Brescovit A.D."/>
            <person name="Santos A.J."/>
        </authorList>
    </citation>
    <scope>NUCLEOTIDE SEQUENCE</scope>
    <source>
        <tissue evidence="1">Shoot tissue taken approximately 20 cm above the soil surface</tissue>
    </source>
</reference>
<protein>
    <submittedName>
        <fullName evidence="1">Uncharacterized protein</fullName>
    </submittedName>
</protein>
<dbReference type="EMBL" id="GBRH01207459">
    <property type="protein sequence ID" value="JAD90436.1"/>
    <property type="molecule type" value="Transcribed_RNA"/>
</dbReference>
<organism evidence="1">
    <name type="scientific">Arundo donax</name>
    <name type="common">Giant reed</name>
    <name type="synonym">Donax arundinaceus</name>
    <dbReference type="NCBI Taxonomy" id="35708"/>
    <lineage>
        <taxon>Eukaryota</taxon>
        <taxon>Viridiplantae</taxon>
        <taxon>Streptophyta</taxon>
        <taxon>Embryophyta</taxon>
        <taxon>Tracheophyta</taxon>
        <taxon>Spermatophyta</taxon>
        <taxon>Magnoliopsida</taxon>
        <taxon>Liliopsida</taxon>
        <taxon>Poales</taxon>
        <taxon>Poaceae</taxon>
        <taxon>PACMAD clade</taxon>
        <taxon>Arundinoideae</taxon>
        <taxon>Arundineae</taxon>
        <taxon>Arundo</taxon>
    </lineage>
</organism>